<keyword evidence="3" id="KW-1185">Reference proteome</keyword>
<gene>
    <name evidence="2" type="ORF">DHf2319_01770</name>
</gene>
<evidence type="ECO:0000259" key="1">
    <source>
        <dbReference type="Pfam" id="PF01402"/>
    </source>
</evidence>
<dbReference type="SUPFAM" id="SSF47598">
    <property type="entry name" value="Ribbon-helix-helix"/>
    <property type="match status" value="1"/>
</dbReference>
<dbReference type="Gene3D" id="1.10.1220.10">
    <property type="entry name" value="Met repressor-like"/>
    <property type="match status" value="1"/>
</dbReference>
<dbReference type="Proteomes" id="UP000831607">
    <property type="component" value="Chromosome"/>
</dbReference>
<dbReference type="Pfam" id="PF01402">
    <property type="entry name" value="RHH_1"/>
    <property type="match status" value="1"/>
</dbReference>
<evidence type="ECO:0000313" key="2">
    <source>
        <dbReference type="EMBL" id="UOD50689.1"/>
    </source>
</evidence>
<feature type="domain" description="Ribbon-helix-helix protein CopG" evidence="1">
    <location>
        <begin position="14"/>
        <end position="52"/>
    </location>
</feature>
<dbReference type="EMBL" id="CP063982">
    <property type="protein sequence ID" value="UOD50689.1"/>
    <property type="molecule type" value="Genomic_DNA"/>
</dbReference>
<dbReference type="InterPro" id="IPR010985">
    <property type="entry name" value="Ribbon_hlx_hlx"/>
</dbReference>
<protein>
    <submittedName>
        <fullName evidence="2">Ribbon-helix-helix protein, CopG family</fullName>
    </submittedName>
</protein>
<name>A0ABY4ARN5_9BURK</name>
<dbReference type="InterPro" id="IPR013321">
    <property type="entry name" value="Arc_rbn_hlx_hlx"/>
</dbReference>
<evidence type="ECO:0000313" key="3">
    <source>
        <dbReference type="Proteomes" id="UP000831607"/>
    </source>
</evidence>
<accession>A0ABY4ARN5</accession>
<dbReference type="RefSeq" id="WP_243479098.1">
    <property type="nucleotide sequence ID" value="NZ_CP063982.1"/>
</dbReference>
<proteinExistence type="predicted"/>
<organism evidence="2 3">
    <name type="scientific">Orrella daihaiensis</name>
    <dbReference type="NCBI Taxonomy" id="2782176"/>
    <lineage>
        <taxon>Bacteria</taxon>
        <taxon>Pseudomonadati</taxon>
        <taxon>Pseudomonadota</taxon>
        <taxon>Betaproteobacteria</taxon>
        <taxon>Burkholderiales</taxon>
        <taxon>Alcaligenaceae</taxon>
        <taxon>Orrella</taxon>
    </lineage>
</organism>
<sequence length="101" mass="11599">MSKPYATARQIAPVAVKLDADMKNRLQALAQSRQRTTHWLLKEAVAQFVYREEQHEALRRDALKAWGDYQETGLHISARESDEWLAQLEQGHDVAPPKPHV</sequence>
<dbReference type="CDD" id="cd22233">
    <property type="entry name" value="RHH_CopAso-like"/>
    <property type="match status" value="1"/>
</dbReference>
<reference evidence="2 3" key="1">
    <citation type="submission" date="2020-11" db="EMBL/GenBank/DDBJ databases">
        <title>Algicoccus daihaiensis sp.nov., isolated from Daihai Lake in Inner Mongolia.</title>
        <authorList>
            <person name="Kai J."/>
        </authorList>
    </citation>
    <scope>NUCLEOTIDE SEQUENCE [LARGE SCALE GENOMIC DNA]</scope>
    <source>
        <strain evidence="3">f23</strain>
    </source>
</reference>
<dbReference type="InterPro" id="IPR002145">
    <property type="entry name" value="CopG"/>
</dbReference>